<organism evidence="2 3">
    <name type="scientific">Curtobacterium citreum</name>
    <dbReference type="NCBI Taxonomy" id="2036"/>
    <lineage>
        <taxon>Bacteria</taxon>
        <taxon>Bacillati</taxon>
        <taxon>Actinomycetota</taxon>
        <taxon>Actinomycetes</taxon>
        <taxon>Micrococcales</taxon>
        <taxon>Microbacteriaceae</taxon>
        <taxon>Curtobacterium</taxon>
    </lineage>
</organism>
<dbReference type="Proteomes" id="UP000539146">
    <property type="component" value="Unassembled WGS sequence"/>
</dbReference>
<name>A0A850DTU2_9MICO</name>
<dbReference type="Pfam" id="PF03837">
    <property type="entry name" value="RecT"/>
    <property type="match status" value="1"/>
</dbReference>
<reference evidence="2 3" key="1">
    <citation type="submission" date="2020-05" db="EMBL/GenBank/DDBJ databases">
        <title>Genome Sequencing of Type Strains.</title>
        <authorList>
            <person name="Lemaire J.F."/>
            <person name="Inderbitzin P."/>
            <person name="Gregorio O.A."/>
            <person name="Collins S.B."/>
            <person name="Wespe N."/>
            <person name="Knight-Connoni V."/>
        </authorList>
    </citation>
    <scope>NUCLEOTIDE SEQUENCE [LARGE SCALE GENOMIC DNA]</scope>
    <source>
        <strain evidence="2 3">DSM 20512</strain>
    </source>
</reference>
<dbReference type="NCBIfam" id="TIGR01913">
    <property type="entry name" value="bet_lambda"/>
    <property type="match status" value="1"/>
</dbReference>
<dbReference type="RefSeq" id="WP_175325769.1">
    <property type="nucleotide sequence ID" value="NZ_BAAAWP010000001.1"/>
</dbReference>
<dbReference type="EMBL" id="JABMCG010000095">
    <property type="protein sequence ID" value="NUU27938.1"/>
    <property type="molecule type" value="Genomic_DNA"/>
</dbReference>
<accession>A0A850DTU2</accession>
<evidence type="ECO:0000313" key="3">
    <source>
        <dbReference type="Proteomes" id="UP000539146"/>
    </source>
</evidence>
<proteinExistence type="predicted"/>
<sequence length="313" mass="33607">MTTTEVTTLPANGDVSTWTPAEKAIADAAGLVFTHTYGDRQGQREPAPRAVVEKFLALSRQSGLNPLSNQIWCIGRLSKGRVEWAVQTGIDGFRLVADRSEKYAGQDEAEWMTDKGEWVDAFIPKLHGGQPLAARVRVYRSDWDRPAVGVAEWGAYVQTKRDGAPTEMWAKQGAGQLAKCAEALALRKAFPMDLSGLYTSDEIAAAPEQHVEVAGPSRDWSAEIAAAATHEEVEDLLDAADDAGERTEAVRTAAMTRHGMLGEPTQPDEIVVEPEPAAEAPAPDVAPASPADLSDADWLAQAEADVLRNGGQP</sequence>
<dbReference type="GO" id="GO:0006310">
    <property type="term" value="P:DNA recombination"/>
    <property type="evidence" value="ECO:0007669"/>
    <property type="project" value="InterPro"/>
</dbReference>
<dbReference type="GO" id="GO:0003677">
    <property type="term" value="F:DNA binding"/>
    <property type="evidence" value="ECO:0007669"/>
    <property type="project" value="InterPro"/>
</dbReference>
<feature type="region of interest" description="Disordered" evidence="1">
    <location>
        <begin position="260"/>
        <end position="313"/>
    </location>
</feature>
<dbReference type="AlphaFoldDB" id="A0A850DTU2"/>
<gene>
    <name evidence="2" type="primary">bet</name>
    <name evidence="2" type="ORF">HP467_07410</name>
</gene>
<dbReference type="InterPro" id="IPR010183">
    <property type="entry name" value="Phage_lambda_Bet"/>
</dbReference>
<evidence type="ECO:0000313" key="2">
    <source>
        <dbReference type="EMBL" id="NUU27938.1"/>
    </source>
</evidence>
<protein>
    <submittedName>
        <fullName evidence="2">Phage recombination protein Bet</fullName>
    </submittedName>
</protein>
<dbReference type="InterPro" id="IPR018330">
    <property type="entry name" value="RecT_fam"/>
</dbReference>
<comment type="caution">
    <text evidence="2">The sequence shown here is derived from an EMBL/GenBank/DDBJ whole genome shotgun (WGS) entry which is preliminary data.</text>
</comment>
<feature type="compositionally biased region" description="Low complexity" evidence="1">
    <location>
        <begin position="267"/>
        <end position="292"/>
    </location>
</feature>
<evidence type="ECO:0000256" key="1">
    <source>
        <dbReference type="SAM" id="MobiDB-lite"/>
    </source>
</evidence>